<dbReference type="InterPro" id="IPR001387">
    <property type="entry name" value="Cro/C1-type_HTH"/>
</dbReference>
<dbReference type="AlphaFoldDB" id="F5YFC8"/>
<accession>F5YFC8</accession>
<dbReference type="KEGG" id="taz:TREAZ_1376"/>
<dbReference type="SUPFAM" id="SSF47413">
    <property type="entry name" value="lambda repressor-like DNA-binding domains"/>
    <property type="match status" value="1"/>
</dbReference>
<dbReference type="GO" id="GO:0003677">
    <property type="term" value="F:DNA binding"/>
    <property type="evidence" value="ECO:0007669"/>
    <property type="project" value="InterPro"/>
</dbReference>
<evidence type="ECO:0000313" key="2">
    <source>
        <dbReference type="EMBL" id="AEF80586.1"/>
    </source>
</evidence>
<dbReference type="InParanoid" id="F5YFC8"/>
<dbReference type="Proteomes" id="UP000009222">
    <property type="component" value="Chromosome"/>
</dbReference>
<evidence type="ECO:0000259" key="1">
    <source>
        <dbReference type="PROSITE" id="PS50943"/>
    </source>
</evidence>
<gene>
    <name evidence="2" type="ordered locus">TREAZ_1376</name>
</gene>
<evidence type="ECO:0000313" key="3">
    <source>
        <dbReference type="Proteomes" id="UP000009222"/>
    </source>
</evidence>
<proteinExistence type="predicted"/>
<feature type="domain" description="HTH cro/C1-type" evidence="1">
    <location>
        <begin position="21"/>
        <end position="75"/>
    </location>
</feature>
<organism evidence="2 3">
    <name type="scientific">Leadbettera azotonutricia (strain ATCC BAA-888 / DSM 13862 / ZAS-9)</name>
    <name type="common">Treponema azotonutricium</name>
    <dbReference type="NCBI Taxonomy" id="545695"/>
    <lineage>
        <taxon>Bacteria</taxon>
        <taxon>Pseudomonadati</taxon>
        <taxon>Spirochaetota</taxon>
        <taxon>Spirochaetia</taxon>
        <taxon>Spirochaetales</taxon>
        <taxon>Breznakiellaceae</taxon>
        <taxon>Leadbettera</taxon>
    </lineage>
</organism>
<name>F5YFC8_LEAAZ</name>
<protein>
    <recommendedName>
        <fullName evidence="1">HTH cro/C1-type domain-containing protein</fullName>
    </recommendedName>
</protein>
<dbReference type="HOGENOM" id="CLU_066192_25_1_12"/>
<reference evidence="2 3" key="2">
    <citation type="journal article" date="2011" name="ISME J.">
        <title>RNA-seq reveals cooperative metabolic interactions between two termite-gut spirochete species in co-culture.</title>
        <authorList>
            <person name="Rosenthal A.Z."/>
            <person name="Matson E.G."/>
            <person name="Eldar A."/>
            <person name="Leadbetter J.R."/>
        </authorList>
    </citation>
    <scope>NUCLEOTIDE SEQUENCE [LARGE SCALE GENOMIC DNA]</scope>
    <source>
        <strain evidence="3">ATCC BAA-888 / DSM 13862 / ZAS-9</strain>
    </source>
</reference>
<dbReference type="SMART" id="SM00530">
    <property type="entry name" value="HTH_XRE"/>
    <property type="match status" value="1"/>
</dbReference>
<keyword evidence="3" id="KW-1185">Reference proteome</keyword>
<dbReference type="InterPro" id="IPR010982">
    <property type="entry name" value="Lambda_DNA-bd_dom_sf"/>
</dbReference>
<reference evidence="3" key="1">
    <citation type="submission" date="2009-12" db="EMBL/GenBank/DDBJ databases">
        <title>Complete sequence of Treponema azotonutricium strain ZAS-9.</title>
        <authorList>
            <person name="Tetu S.G."/>
            <person name="Matson E."/>
            <person name="Ren Q."/>
            <person name="Seshadri R."/>
            <person name="Elbourne L."/>
            <person name="Hassan K.A."/>
            <person name="Durkin A."/>
            <person name="Radune D."/>
            <person name="Mohamoud Y."/>
            <person name="Shay R."/>
            <person name="Jin S."/>
            <person name="Zhang X."/>
            <person name="Lucey K."/>
            <person name="Ballor N.R."/>
            <person name="Ottesen E."/>
            <person name="Rosenthal R."/>
            <person name="Allen A."/>
            <person name="Leadbetter J.R."/>
            <person name="Paulsen I.T."/>
        </authorList>
    </citation>
    <scope>NUCLEOTIDE SEQUENCE [LARGE SCALE GENOMIC DNA]</scope>
    <source>
        <strain evidence="3">ATCC BAA-888 / DSM 13862 / ZAS-9</strain>
    </source>
</reference>
<dbReference type="Gene3D" id="1.10.260.40">
    <property type="entry name" value="lambda repressor-like DNA-binding domains"/>
    <property type="match status" value="1"/>
</dbReference>
<dbReference type="RefSeq" id="WP_015710627.1">
    <property type="nucleotide sequence ID" value="NC_015577.1"/>
</dbReference>
<sequence length="108" mass="12072">MGAVSILPETIMDEKEFWGRVKQLIKKRNTTHEEVAKACGINYGTFRGWIYRSIYPTVIDGYVIARVLGVSVEYLITGSDKQSERCSSKIGKACSLLQQAEKTLGKIV</sequence>
<dbReference type="EMBL" id="CP001841">
    <property type="protein sequence ID" value="AEF80586.1"/>
    <property type="molecule type" value="Genomic_DNA"/>
</dbReference>
<dbReference type="CDD" id="cd00093">
    <property type="entry name" value="HTH_XRE"/>
    <property type="match status" value="1"/>
</dbReference>
<dbReference type="PROSITE" id="PS50943">
    <property type="entry name" value="HTH_CROC1"/>
    <property type="match status" value="1"/>
</dbReference>
<dbReference type="eggNOG" id="COG1476">
    <property type="taxonomic scope" value="Bacteria"/>
</dbReference>